<feature type="domain" description="Peptidase S9A N-terminal" evidence="6">
    <location>
        <begin position="38"/>
        <end position="425"/>
    </location>
</feature>
<dbReference type="PANTHER" id="PTHR42881">
    <property type="entry name" value="PROLYL ENDOPEPTIDASE"/>
    <property type="match status" value="1"/>
</dbReference>
<protein>
    <submittedName>
        <fullName evidence="7">S9 family peptidase</fullName>
    </submittedName>
</protein>
<evidence type="ECO:0000256" key="4">
    <source>
        <dbReference type="SAM" id="SignalP"/>
    </source>
</evidence>
<proteinExistence type="predicted"/>
<evidence type="ECO:0000313" key="7">
    <source>
        <dbReference type="EMBL" id="NVN39245.1"/>
    </source>
</evidence>
<keyword evidence="4" id="KW-0732">Signal</keyword>
<dbReference type="GO" id="GO:0006508">
    <property type="term" value="P:proteolysis"/>
    <property type="evidence" value="ECO:0007669"/>
    <property type="project" value="UniProtKB-KW"/>
</dbReference>
<dbReference type="InterPro" id="IPR001375">
    <property type="entry name" value="Peptidase_S9_cat"/>
</dbReference>
<dbReference type="PRINTS" id="PR00862">
    <property type="entry name" value="PROLIGOPTASE"/>
</dbReference>
<reference evidence="7 8" key="1">
    <citation type="submission" date="2020-06" db="EMBL/GenBank/DDBJ databases">
        <title>Description of novel acetic acid bacteria.</title>
        <authorList>
            <person name="Sombolestani A."/>
        </authorList>
    </citation>
    <scope>NUCLEOTIDE SEQUENCE [LARGE SCALE GENOMIC DNA]</scope>
    <source>
        <strain evidence="7 8">LMG 27010</strain>
    </source>
</reference>
<dbReference type="EMBL" id="JABXXR010000005">
    <property type="protein sequence ID" value="NVN39245.1"/>
    <property type="molecule type" value="Genomic_DNA"/>
</dbReference>
<dbReference type="GO" id="GO:0070012">
    <property type="term" value="F:oligopeptidase activity"/>
    <property type="evidence" value="ECO:0007669"/>
    <property type="project" value="TreeGrafter"/>
</dbReference>
<dbReference type="PANTHER" id="PTHR42881:SF13">
    <property type="entry name" value="PROLYL ENDOPEPTIDASE"/>
    <property type="match status" value="1"/>
</dbReference>
<dbReference type="InterPro" id="IPR051167">
    <property type="entry name" value="Prolyl_oligopep/macrocyclase"/>
</dbReference>
<dbReference type="Proteomes" id="UP000585665">
    <property type="component" value="Unassembled WGS sequence"/>
</dbReference>
<dbReference type="GO" id="GO:0005829">
    <property type="term" value="C:cytosol"/>
    <property type="evidence" value="ECO:0007669"/>
    <property type="project" value="TreeGrafter"/>
</dbReference>
<feature type="chain" id="PRO_5032825394" evidence="4">
    <location>
        <begin position="21"/>
        <end position="698"/>
    </location>
</feature>
<feature type="signal peptide" evidence="4">
    <location>
        <begin position="1"/>
        <end position="20"/>
    </location>
</feature>
<dbReference type="Gene3D" id="2.130.10.120">
    <property type="entry name" value="Prolyl oligopeptidase, N-terminal domain"/>
    <property type="match status" value="1"/>
</dbReference>
<evidence type="ECO:0000259" key="6">
    <source>
        <dbReference type="Pfam" id="PF02897"/>
    </source>
</evidence>
<keyword evidence="8" id="KW-1185">Reference proteome</keyword>
<dbReference type="InterPro" id="IPR002470">
    <property type="entry name" value="Peptidase_S9A"/>
</dbReference>
<keyword evidence="2" id="KW-0378">Hydrolase</keyword>
<dbReference type="InterPro" id="IPR029058">
    <property type="entry name" value="AB_hydrolase_fold"/>
</dbReference>
<comment type="caution">
    <text evidence="7">The sequence shown here is derived from an EMBL/GenBank/DDBJ whole genome shotgun (WGS) entry which is preliminary data.</text>
</comment>
<dbReference type="InterPro" id="IPR023302">
    <property type="entry name" value="Pept_S9A_N"/>
</dbReference>
<dbReference type="Pfam" id="PF00326">
    <property type="entry name" value="Peptidase_S9"/>
    <property type="match status" value="1"/>
</dbReference>
<dbReference type="Pfam" id="PF02897">
    <property type="entry name" value="Peptidase_S9_N"/>
    <property type="match status" value="1"/>
</dbReference>
<evidence type="ECO:0000313" key="8">
    <source>
        <dbReference type="Proteomes" id="UP000585665"/>
    </source>
</evidence>
<name>A0A850P3K2_9PROT</name>
<evidence type="ECO:0000256" key="2">
    <source>
        <dbReference type="ARBA" id="ARBA00022801"/>
    </source>
</evidence>
<organism evidence="7 8">
    <name type="scientific">Ameyamaea chiangmaiensis</name>
    <dbReference type="NCBI Taxonomy" id="442969"/>
    <lineage>
        <taxon>Bacteria</taxon>
        <taxon>Pseudomonadati</taxon>
        <taxon>Pseudomonadota</taxon>
        <taxon>Alphaproteobacteria</taxon>
        <taxon>Acetobacterales</taxon>
        <taxon>Acetobacteraceae</taxon>
        <taxon>Ameyamaea</taxon>
    </lineage>
</organism>
<keyword evidence="1" id="KW-0645">Protease</keyword>
<dbReference type="SUPFAM" id="SSF50993">
    <property type="entry name" value="Peptidase/esterase 'gauge' domain"/>
    <property type="match status" value="1"/>
</dbReference>
<feature type="domain" description="Peptidase S9 prolyl oligopeptidase catalytic" evidence="5">
    <location>
        <begin position="493"/>
        <end position="693"/>
    </location>
</feature>
<evidence type="ECO:0000259" key="5">
    <source>
        <dbReference type="Pfam" id="PF00326"/>
    </source>
</evidence>
<dbReference type="GO" id="GO:0004252">
    <property type="term" value="F:serine-type endopeptidase activity"/>
    <property type="evidence" value="ECO:0007669"/>
    <property type="project" value="InterPro"/>
</dbReference>
<dbReference type="Gene3D" id="3.40.50.1820">
    <property type="entry name" value="alpha/beta hydrolase"/>
    <property type="match status" value="1"/>
</dbReference>
<dbReference type="AlphaFoldDB" id="A0A850P3K2"/>
<evidence type="ECO:0000256" key="1">
    <source>
        <dbReference type="ARBA" id="ARBA00022670"/>
    </source>
</evidence>
<dbReference type="SUPFAM" id="SSF53474">
    <property type="entry name" value="alpha/beta-Hydrolases"/>
    <property type="match status" value="1"/>
</dbReference>
<evidence type="ECO:0000256" key="3">
    <source>
        <dbReference type="ARBA" id="ARBA00022825"/>
    </source>
</evidence>
<accession>A0A850P3K2</accession>
<sequence>MRGVRRAVVALGLWAVSASAQTTPVPSTAALSQVDGGEALAWVRARNDATFAALQADARYQPFYDDVLAVTQSHDRLALPQFMDGRIWNFWQDDQHPHGIWRATSPASFLQSRPAWTTRLDIDALARQEHRNWVFKGAECLSPQGRFCMVSLSDSGEDATSEREFDTRAAMFVTHGFALPRSKQSVAWVDRDTLLVARDWGGGSLTSSGYPFIVRRWARGQPIDQAQEVMRGAPTDVSVGPVALTDGDGHHMVLIRRGVSFFDDRYARVDADGVHELALPHRLDLWGLLRGRLILSINEPFRADTGAIFAAGSLLSVDPVKPDHAPQLLFAPSPRQALNEVGVSRGAVVVTLFDTVRGRALLFRPSDAPNGPWASQTLELPDMATVSLADASPATDQIFLHVEGYILPPQLWTVNGKTGVSQLVRSEPALFDATTLVVDQNWAKSSDGTAIPYFVVHRRDWTLSGTTPTLMTAYGGFQASYTPTYAPEIGRVWLAHGGAYVVANIRGGGEFGPSWHEAGRKAGRQKVYDDFVAVARDLFARRITQPRFLGIRGRSNGGLLMGVEFTQHPALWGAVIIGVPLLDMLHYETMAAGASWADEYGSMSVPAEKRVLEALSPLQHLSVGTAYPVPFIFTSTRDDRVGPVHARLFAARLEALGKPFFYYEDTEGGHSGTANAAEVAHERALEGVYLSRQLMDQH</sequence>
<keyword evidence="3" id="KW-0720">Serine protease</keyword>
<gene>
    <name evidence="7" type="ORF">HUK82_01520</name>
</gene>